<evidence type="ECO:0000256" key="1">
    <source>
        <dbReference type="ARBA" id="ARBA00022741"/>
    </source>
</evidence>
<dbReference type="GO" id="GO:0003677">
    <property type="term" value="F:DNA binding"/>
    <property type="evidence" value="ECO:0007669"/>
    <property type="project" value="UniProtKB-KW"/>
</dbReference>
<evidence type="ECO:0000256" key="6">
    <source>
        <dbReference type="ARBA" id="ARBA00023125"/>
    </source>
</evidence>
<feature type="region of interest" description="Disordered" evidence="9">
    <location>
        <begin position="1450"/>
        <end position="1475"/>
    </location>
</feature>
<keyword evidence="4 12" id="KW-0347">Helicase</keyword>
<feature type="region of interest" description="Disordered" evidence="9">
    <location>
        <begin position="1054"/>
        <end position="1101"/>
    </location>
</feature>
<name>A0A2A9CYZ9_9MICO</name>
<dbReference type="InterPro" id="IPR027417">
    <property type="entry name" value="P-loop_NTPase"/>
</dbReference>
<gene>
    <name evidence="12" type="ORF">ATL40_0911</name>
</gene>
<dbReference type="Pfam" id="PF08494">
    <property type="entry name" value="DEAD_assoc"/>
    <property type="match status" value="1"/>
</dbReference>
<dbReference type="InterPro" id="IPR052511">
    <property type="entry name" value="ATP-dep_Helicase"/>
</dbReference>
<evidence type="ECO:0000256" key="9">
    <source>
        <dbReference type="SAM" id="MobiDB-lite"/>
    </source>
</evidence>
<protein>
    <submittedName>
        <fullName evidence="12">ATP-dependent Lhr-like helicase</fullName>
    </submittedName>
</protein>
<dbReference type="PROSITE" id="PS51194">
    <property type="entry name" value="HELICASE_CTER"/>
    <property type="match status" value="1"/>
</dbReference>
<feature type="compositionally biased region" description="Acidic residues" evidence="9">
    <location>
        <begin position="1062"/>
        <end position="1080"/>
    </location>
</feature>
<proteinExistence type="predicted"/>
<feature type="domain" description="Helicase ATP-binding" evidence="10">
    <location>
        <begin position="47"/>
        <end position="239"/>
    </location>
</feature>
<dbReference type="GO" id="GO:0006281">
    <property type="term" value="P:DNA repair"/>
    <property type="evidence" value="ECO:0007669"/>
    <property type="project" value="UniProtKB-KW"/>
</dbReference>
<dbReference type="GO" id="GO:0016887">
    <property type="term" value="F:ATP hydrolysis activity"/>
    <property type="evidence" value="ECO:0007669"/>
    <property type="project" value="TreeGrafter"/>
</dbReference>
<feature type="region of interest" description="Disordered" evidence="9">
    <location>
        <begin position="1673"/>
        <end position="1715"/>
    </location>
</feature>
<evidence type="ECO:0000256" key="4">
    <source>
        <dbReference type="ARBA" id="ARBA00022806"/>
    </source>
</evidence>
<keyword evidence="3" id="KW-0378">Hydrolase</keyword>
<evidence type="ECO:0000256" key="3">
    <source>
        <dbReference type="ARBA" id="ARBA00022801"/>
    </source>
</evidence>
<keyword evidence="6" id="KW-0238">DNA-binding</keyword>
<dbReference type="SMART" id="SM00490">
    <property type="entry name" value="HELICc"/>
    <property type="match status" value="1"/>
</dbReference>
<dbReference type="Pfam" id="PF00270">
    <property type="entry name" value="DEAD"/>
    <property type="match status" value="1"/>
</dbReference>
<sequence>MTSPTPQRPDPRGSASAADVLGLFSESTATWFAESFAAPTAAQAGAWRAVAGGGHALVVAPTGSGKTLAAFLWALDRLRTDPTTEDRPRCRVLYISPLKALAADVERNLRSPLIGISRTAARLGLPSPEIRVGMRTGDTPASQRRALVAHPPDILITTPESLFLMLTSAARESLAGVETVILDEVHVMAGSKRGAHLALSLERLDALLPAPAQRVGLSATVRPLETVGRFLTGTRPLPEGGRHLEIVAPRIAKEIRIDLETSVPDLTRLADDAPAPAAQEAVDAPPGPWLAGSAAGRLPSEPETGGAIPSPSSGLDGGSRSESTPSIWPHVTRQVVDIIAAHRTTLVFTDSRRGAERLTARLNEEWERRTAAPSSGGDPPAQAHTPGQSPALEQATPLNDGATWAAQAPGQSGTSLGVPGRIARAHHGSVSLEERRAIEEELKSGLLPAVVATSSLELGIDMGSIDVVVQVGAPHAVSSLVQRLGRAGHQVGAVSRAVVIPVHRGELLPAAVLAERARSGQIEEVHPPEQPLDVLAQQIVAMCADREWTLGELAALIRRASPYQGLGTATLEAVLDMLAGRYPSEDFASLRPRLVWDRVTDTLTARPGAQRLAVTSGGTIPDRGLYGVFLAAGSQEAAARGGRRVGELDEEMVFESRVGDTFTLGTSTWRIEQITPDRVLVSPAPGLPGRLPFWKGDAPGRDAELGEHLGRRIRETLQDPRGITAAVAEWEASAWTRDNTAAYLREQLTATDLLPTDETIVIERFKDDLGDWRVVIHSPYGAKVHAPWALVIAERLRERLGTQIGVMPADDGIVLRLPDTGDVLETWEPIPAPEPSARGRDGVVSAHIDLADLLLDPGEVRDAVVAGIGSSAHFAGRFREAAARALLLPRRRAQGRSPLWQQRQRASQLLAVAAQYPDFPIVLEAVRESIQDDFDTDALADLMARISRREIRVVEVTTPAPSPFARSLLMRYVGAYLYDGDAPLADRRAAALTLDPELLAELLGAQASDLADLLDPEAVDQVERQVALLTAGIRDVEGVADAVRRLGPITTREVARRLAATDDPETGTDTDTDAENEGSGDEPGPARAAAPAAAAEPADQPAAEVVARAQAWLSELEAQRRIMAVRVAGVEQWAVVEDAARLRDALGIALPMGLPGAVLEAVTDPLGDLVRRHARSHGPFLLTDLAERFALAPGALTSAVRALLEDGTLQAGRIRPGTPAPDHPVPWYSGRPGSQQLCDVEVVRRMRRRSLTAARAEVEAVPAEALGTFAPRWHRFGALRGVDGVLEAVDQLAGVAFDLADLESSVLPARVVDYRGDLLDDLTTSGEVVWVADPQATSASPAPAVTLLPSDAVAALAPEPREVTDPLAVAVLDALNGGGRFFRDIVQAVRQEAPDTSAPDVERALWELVEAGQVSNDSLAPLRARASATRAPTRSAPARRRLSRRALLAPSALDGGRTPGHGRPERIATPPTAAGRWSAVERDQIDPATALAARVATMVQRHGVLLRGAAGAEGVPGGYSALYPSLVRLEEAGGLRRGYLVEGQGASQFALPECIDRLRADAQRSTGAVVIAAQDPANPYGSLLPWPEHGSGRARRVAGADVVLVDGRLVLFLERGGGSLLTFTHEEEVITAAATQLGRSLASRAVRVTIRRMDGDSAAASTGTARRALVSAGFVPGPSGLRAPRSQDTGSQDTGGQGGGGQGGGGQARATDGGA</sequence>
<feature type="region of interest" description="Disordered" evidence="9">
    <location>
        <begin position="363"/>
        <end position="395"/>
    </location>
</feature>
<evidence type="ECO:0000259" key="11">
    <source>
        <dbReference type="PROSITE" id="PS51194"/>
    </source>
</evidence>
<reference evidence="12 13" key="1">
    <citation type="submission" date="2017-10" db="EMBL/GenBank/DDBJ databases">
        <title>Sequencing the genomes of 1000 actinobacteria strains.</title>
        <authorList>
            <person name="Klenk H.-P."/>
        </authorList>
    </citation>
    <scope>NUCLEOTIDE SEQUENCE [LARGE SCALE GENOMIC DNA]</scope>
    <source>
        <strain evidence="12 13">DSM 21801</strain>
    </source>
</reference>
<keyword evidence="8" id="KW-0413">Isomerase</keyword>
<evidence type="ECO:0000256" key="8">
    <source>
        <dbReference type="ARBA" id="ARBA00023235"/>
    </source>
</evidence>
<dbReference type="Gene3D" id="3.40.50.300">
    <property type="entry name" value="P-loop containing nucleotide triphosphate hydrolases"/>
    <property type="match status" value="2"/>
</dbReference>
<accession>A0A2A9CYZ9</accession>
<keyword evidence="7" id="KW-0234">DNA repair</keyword>
<dbReference type="PANTHER" id="PTHR47962:SF5">
    <property type="entry name" value="ATP-DEPENDENT HELICASE LHR-RELATED"/>
    <property type="match status" value="1"/>
</dbReference>
<dbReference type="PANTHER" id="PTHR47962">
    <property type="entry name" value="ATP-DEPENDENT HELICASE LHR-RELATED-RELATED"/>
    <property type="match status" value="1"/>
</dbReference>
<feature type="compositionally biased region" description="Low complexity" evidence="9">
    <location>
        <begin position="274"/>
        <end position="284"/>
    </location>
</feature>
<dbReference type="GO" id="GO:0005524">
    <property type="term" value="F:ATP binding"/>
    <property type="evidence" value="ECO:0007669"/>
    <property type="project" value="UniProtKB-KW"/>
</dbReference>
<feature type="domain" description="Helicase C-terminal" evidence="11">
    <location>
        <begin position="334"/>
        <end position="533"/>
    </location>
</feature>
<dbReference type="PROSITE" id="PS51192">
    <property type="entry name" value="HELICASE_ATP_BIND_1"/>
    <property type="match status" value="1"/>
</dbReference>
<dbReference type="GO" id="GO:0004386">
    <property type="term" value="F:helicase activity"/>
    <property type="evidence" value="ECO:0007669"/>
    <property type="project" value="UniProtKB-KW"/>
</dbReference>
<keyword evidence="1" id="KW-0547">Nucleotide-binding</keyword>
<dbReference type="InterPro" id="IPR055367">
    <property type="entry name" value="WH4_Lhr"/>
</dbReference>
<feature type="region of interest" description="Disordered" evidence="9">
    <location>
        <begin position="274"/>
        <end position="328"/>
    </location>
</feature>
<evidence type="ECO:0000256" key="2">
    <source>
        <dbReference type="ARBA" id="ARBA00022763"/>
    </source>
</evidence>
<dbReference type="Pfam" id="PF23236">
    <property type="entry name" value="WHD_2nd_Lhr"/>
    <property type="match status" value="2"/>
</dbReference>
<comment type="caution">
    <text evidence="12">The sequence shown here is derived from an EMBL/GenBank/DDBJ whole genome shotgun (WGS) entry which is preliminary data.</text>
</comment>
<dbReference type="EMBL" id="PDJD01000001">
    <property type="protein sequence ID" value="PFG19351.1"/>
    <property type="molecule type" value="Genomic_DNA"/>
</dbReference>
<dbReference type="InterPro" id="IPR001650">
    <property type="entry name" value="Helicase_C-like"/>
</dbReference>
<dbReference type="SMART" id="SM00487">
    <property type="entry name" value="DEXDc"/>
    <property type="match status" value="1"/>
</dbReference>
<dbReference type="InterPro" id="IPR055369">
    <property type="entry name" value="WH2_Lhr"/>
</dbReference>
<evidence type="ECO:0000256" key="7">
    <source>
        <dbReference type="ARBA" id="ARBA00023204"/>
    </source>
</evidence>
<dbReference type="SMART" id="SM00382">
    <property type="entry name" value="AAA"/>
    <property type="match status" value="1"/>
</dbReference>
<keyword evidence="13" id="KW-1185">Reference proteome</keyword>
<dbReference type="Pfam" id="PF23234">
    <property type="entry name" value="WHD_4th_Lhr"/>
    <property type="match status" value="1"/>
</dbReference>
<evidence type="ECO:0000259" key="10">
    <source>
        <dbReference type="PROSITE" id="PS51192"/>
    </source>
</evidence>
<dbReference type="InterPro" id="IPR014001">
    <property type="entry name" value="Helicase_ATP-bd"/>
</dbReference>
<dbReference type="Proteomes" id="UP000224915">
    <property type="component" value="Unassembled WGS sequence"/>
</dbReference>
<dbReference type="InterPro" id="IPR011545">
    <property type="entry name" value="DEAD/DEAH_box_helicase_dom"/>
</dbReference>
<dbReference type="InterPro" id="IPR055368">
    <property type="entry name" value="WH3_Lhr"/>
</dbReference>
<dbReference type="RefSeq" id="WP_098468486.1">
    <property type="nucleotide sequence ID" value="NZ_PDJD01000001.1"/>
</dbReference>
<dbReference type="Pfam" id="PF19306">
    <property type="entry name" value="WHD_Lhr"/>
    <property type="match status" value="1"/>
</dbReference>
<dbReference type="InterPro" id="IPR013701">
    <property type="entry name" value="Lhr-like_DEAD/DEAH_assoc"/>
</dbReference>
<evidence type="ECO:0000313" key="13">
    <source>
        <dbReference type="Proteomes" id="UP000224915"/>
    </source>
</evidence>
<evidence type="ECO:0000313" key="12">
    <source>
        <dbReference type="EMBL" id="PFG19351.1"/>
    </source>
</evidence>
<feature type="compositionally biased region" description="Gly residues" evidence="9">
    <location>
        <begin position="1693"/>
        <end position="1715"/>
    </location>
</feature>
<dbReference type="Pfam" id="PF23235">
    <property type="entry name" value="WHD_3rd_Lhr"/>
    <property type="match status" value="1"/>
</dbReference>
<dbReference type="Pfam" id="PF00271">
    <property type="entry name" value="Helicase_C"/>
    <property type="match status" value="1"/>
</dbReference>
<evidence type="ECO:0000256" key="5">
    <source>
        <dbReference type="ARBA" id="ARBA00022840"/>
    </source>
</evidence>
<dbReference type="OrthoDB" id="9815222at2"/>
<organism evidence="12 13">
    <name type="scientific">Serinibacter salmoneus</name>
    <dbReference type="NCBI Taxonomy" id="556530"/>
    <lineage>
        <taxon>Bacteria</taxon>
        <taxon>Bacillati</taxon>
        <taxon>Actinomycetota</taxon>
        <taxon>Actinomycetes</taxon>
        <taxon>Micrococcales</taxon>
        <taxon>Beutenbergiaceae</taxon>
        <taxon>Serinibacter</taxon>
    </lineage>
</organism>
<keyword evidence="2" id="KW-0227">DNA damage</keyword>
<feature type="compositionally biased region" description="Low complexity" evidence="9">
    <location>
        <begin position="1083"/>
        <end position="1101"/>
    </location>
</feature>
<keyword evidence="5" id="KW-0067">ATP-binding</keyword>
<dbReference type="InterPro" id="IPR003593">
    <property type="entry name" value="AAA+_ATPase"/>
</dbReference>
<dbReference type="SUPFAM" id="SSF52540">
    <property type="entry name" value="P-loop containing nucleoside triphosphate hydrolases"/>
    <property type="match status" value="1"/>
</dbReference>
<dbReference type="InterPro" id="IPR045628">
    <property type="entry name" value="Lhr_WH_dom"/>
</dbReference>